<evidence type="ECO:0000313" key="1">
    <source>
        <dbReference type="EMBL" id="GAA2359648.1"/>
    </source>
</evidence>
<keyword evidence="2" id="KW-1185">Reference proteome</keyword>
<protein>
    <recommendedName>
        <fullName evidence="3">CDP-alcohol phosphatidyltransferase family protein</fullName>
    </recommendedName>
</protein>
<dbReference type="EMBL" id="BAAARV010000046">
    <property type="protein sequence ID" value="GAA2359648.1"/>
    <property type="molecule type" value="Genomic_DNA"/>
</dbReference>
<name>A0ABP5TVJ1_9ACTN</name>
<accession>A0ABP5TVJ1</accession>
<dbReference type="RefSeq" id="WP_344615308.1">
    <property type="nucleotide sequence ID" value="NZ_BAAARV010000046.1"/>
</dbReference>
<reference evidence="2" key="1">
    <citation type="journal article" date="2019" name="Int. J. Syst. Evol. Microbiol.">
        <title>The Global Catalogue of Microorganisms (GCM) 10K type strain sequencing project: providing services to taxonomists for standard genome sequencing and annotation.</title>
        <authorList>
            <consortium name="The Broad Institute Genomics Platform"/>
            <consortium name="The Broad Institute Genome Sequencing Center for Infectious Disease"/>
            <person name="Wu L."/>
            <person name="Ma J."/>
        </authorList>
    </citation>
    <scope>NUCLEOTIDE SEQUENCE [LARGE SCALE GENOMIC DNA]</scope>
    <source>
        <strain evidence="2">JCM 3272</strain>
    </source>
</reference>
<comment type="caution">
    <text evidence="1">The sequence shown here is derived from an EMBL/GenBank/DDBJ whole genome shotgun (WGS) entry which is preliminary data.</text>
</comment>
<gene>
    <name evidence="1" type="ORF">GCM10010170_054020</name>
</gene>
<evidence type="ECO:0008006" key="3">
    <source>
        <dbReference type="Google" id="ProtNLM"/>
    </source>
</evidence>
<evidence type="ECO:0000313" key="2">
    <source>
        <dbReference type="Proteomes" id="UP001501444"/>
    </source>
</evidence>
<organism evidence="1 2">
    <name type="scientific">Dactylosporangium salmoneum</name>
    <dbReference type="NCBI Taxonomy" id="53361"/>
    <lineage>
        <taxon>Bacteria</taxon>
        <taxon>Bacillati</taxon>
        <taxon>Actinomycetota</taxon>
        <taxon>Actinomycetes</taxon>
        <taxon>Micromonosporales</taxon>
        <taxon>Micromonosporaceae</taxon>
        <taxon>Dactylosporangium</taxon>
    </lineage>
</organism>
<sequence>MAARLRRRLALVALVRVFKPGTPGVGRRLAAVPRLIAATLRGQYDGAARLATMAVAAIYLVSPFDFIGVAIFLIVGVLGDAALVTWLAGALMDETERFLEWERGSGRRPVA</sequence>
<dbReference type="Proteomes" id="UP001501444">
    <property type="component" value="Unassembled WGS sequence"/>
</dbReference>
<proteinExistence type="predicted"/>